<dbReference type="CDD" id="cd00063">
    <property type="entry name" value="FN3"/>
    <property type="match status" value="1"/>
</dbReference>
<evidence type="ECO:0000313" key="3">
    <source>
        <dbReference type="Ensembl" id="ENSECRP00000021115.1"/>
    </source>
</evidence>
<keyword evidence="1" id="KW-0472">Membrane</keyword>
<dbReference type="Ensembl" id="ENSECRT00000021572.1">
    <property type="protein sequence ID" value="ENSECRP00000021115.1"/>
    <property type="gene ID" value="ENSECRG00000014222.1"/>
</dbReference>
<proteinExistence type="predicted"/>
<name>A0A8C4SRS6_ERPCA</name>
<keyword evidence="4" id="KW-1185">Reference proteome</keyword>
<dbReference type="Pfam" id="PF00041">
    <property type="entry name" value="fn3"/>
    <property type="match status" value="1"/>
</dbReference>
<dbReference type="PANTHER" id="PTHR37361">
    <property type="entry name" value="FIBRONECTIN TYPE III DOMAIN-CONTAINING PROTEIN 9"/>
    <property type="match status" value="1"/>
</dbReference>
<dbReference type="Proteomes" id="UP000694620">
    <property type="component" value="Chromosome 4"/>
</dbReference>
<dbReference type="SUPFAM" id="SSF49265">
    <property type="entry name" value="Fibronectin type III"/>
    <property type="match status" value="1"/>
</dbReference>
<dbReference type="GeneTree" id="ENSGT00940000165545"/>
<sequence length="220" mass="24471">MVITVQNITSTTARVTWPPSAKCADSFYSVMYRPNWNSLITGYSRKNFLKEDRIPGSQTSTNLGNLNPQTTYIVCITCQSANPSSDQCRIFNTVGQDASSMGSGRKEIAMGIWLTSSILLLIIAGILLYGCLHIWYRRRQGNSDDNSVDQQVSQCLNKVHNDKRCATDNPYVQKVDGDGTHPAAIIENPFIPTQTATFNDTGQEMTQISNHEMNNSPQRI</sequence>
<keyword evidence="1" id="KW-0812">Transmembrane</keyword>
<dbReference type="Gene3D" id="2.60.40.10">
    <property type="entry name" value="Immunoglobulins"/>
    <property type="match status" value="1"/>
</dbReference>
<reference evidence="3" key="3">
    <citation type="submission" date="2025-09" db="UniProtKB">
        <authorList>
            <consortium name="Ensembl"/>
        </authorList>
    </citation>
    <scope>IDENTIFICATION</scope>
</reference>
<evidence type="ECO:0000313" key="4">
    <source>
        <dbReference type="Proteomes" id="UP000694620"/>
    </source>
</evidence>
<dbReference type="AlphaFoldDB" id="A0A8C4SRS6"/>
<dbReference type="PROSITE" id="PS50853">
    <property type="entry name" value="FN3"/>
    <property type="match status" value="1"/>
</dbReference>
<protein>
    <recommendedName>
        <fullName evidence="2">Fibronectin type-III domain-containing protein</fullName>
    </recommendedName>
</protein>
<reference evidence="3" key="2">
    <citation type="submission" date="2025-08" db="UniProtKB">
        <authorList>
            <consortium name="Ensembl"/>
        </authorList>
    </citation>
    <scope>IDENTIFICATION</scope>
</reference>
<dbReference type="RefSeq" id="XP_051783009.1">
    <property type="nucleotide sequence ID" value="XM_051927049.1"/>
</dbReference>
<organism evidence="3 4">
    <name type="scientific">Erpetoichthys calabaricus</name>
    <name type="common">Rope fish</name>
    <name type="synonym">Calamoichthys calabaricus</name>
    <dbReference type="NCBI Taxonomy" id="27687"/>
    <lineage>
        <taxon>Eukaryota</taxon>
        <taxon>Metazoa</taxon>
        <taxon>Chordata</taxon>
        <taxon>Craniata</taxon>
        <taxon>Vertebrata</taxon>
        <taxon>Euteleostomi</taxon>
        <taxon>Actinopterygii</taxon>
        <taxon>Polypteriformes</taxon>
        <taxon>Polypteridae</taxon>
        <taxon>Erpetoichthys</taxon>
    </lineage>
</organism>
<dbReference type="PANTHER" id="PTHR37361:SF4">
    <property type="entry name" value="FIBRONECTIN TYPE-III DOMAIN-CONTAINING PROTEIN"/>
    <property type="match status" value="1"/>
</dbReference>
<feature type="transmembrane region" description="Helical" evidence="1">
    <location>
        <begin position="111"/>
        <end position="136"/>
    </location>
</feature>
<feature type="domain" description="Fibronectin type-III" evidence="2">
    <location>
        <begin position="1"/>
        <end position="96"/>
    </location>
</feature>
<dbReference type="InterPro" id="IPR013783">
    <property type="entry name" value="Ig-like_fold"/>
</dbReference>
<reference evidence="3" key="1">
    <citation type="submission" date="2021-06" db="EMBL/GenBank/DDBJ databases">
        <authorList>
            <consortium name="Wellcome Sanger Institute Data Sharing"/>
        </authorList>
    </citation>
    <scope>NUCLEOTIDE SEQUENCE [LARGE SCALE GENOMIC DNA]</scope>
</reference>
<dbReference type="InterPro" id="IPR003961">
    <property type="entry name" value="FN3_dom"/>
</dbReference>
<evidence type="ECO:0000256" key="1">
    <source>
        <dbReference type="SAM" id="Phobius"/>
    </source>
</evidence>
<gene>
    <name evidence="3" type="primary">LOC127527651</name>
</gene>
<evidence type="ECO:0000259" key="2">
    <source>
        <dbReference type="PROSITE" id="PS50853"/>
    </source>
</evidence>
<dbReference type="OrthoDB" id="8566281at2759"/>
<dbReference type="InterPro" id="IPR036116">
    <property type="entry name" value="FN3_sf"/>
</dbReference>
<accession>A0A8C4SRS6</accession>
<dbReference type="GeneID" id="127527651"/>
<keyword evidence="1" id="KW-1133">Transmembrane helix</keyword>